<proteinExistence type="predicted"/>
<name>A0ABD1PNJ5_9LAMI</name>
<evidence type="ECO:0000313" key="2">
    <source>
        <dbReference type="Proteomes" id="UP001604336"/>
    </source>
</evidence>
<reference evidence="2" key="1">
    <citation type="submission" date="2024-07" db="EMBL/GenBank/DDBJ databases">
        <title>Two chromosome-level genome assemblies of Korean endemic species Abeliophyllum distichum and Forsythia ovata (Oleaceae).</title>
        <authorList>
            <person name="Jang H."/>
        </authorList>
    </citation>
    <scope>NUCLEOTIDE SEQUENCE [LARGE SCALE GENOMIC DNA]</scope>
</reference>
<dbReference type="EMBL" id="JBFOLK010000013">
    <property type="protein sequence ID" value="KAL2465486.1"/>
    <property type="molecule type" value="Genomic_DNA"/>
</dbReference>
<sequence length="119" mass="13428">MKFSTPAGVDTIKENQESARECYLNALKKEALRSPVADTLMMVNMAVPEIEAEGHIRMDDTLDPRILESSFKVSTVKELEEFLASEDDQSKQQQIGCGLELEMKRSLKEFLKTNVDVFA</sequence>
<evidence type="ECO:0000313" key="1">
    <source>
        <dbReference type="EMBL" id="KAL2465486.1"/>
    </source>
</evidence>
<comment type="caution">
    <text evidence="1">The sequence shown here is derived from an EMBL/GenBank/DDBJ whole genome shotgun (WGS) entry which is preliminary data.</text>
</comment>
<organism evidence="1 2">
    <name type="scientific">Abeliophyllum distichum</name>
    <dbReference type="NCBI Taxonomy" id="126358"/>
    <lineage>
        <taxon>Eukaryota</taxon>
        <taxon>Viridiplantae</taxon>
        <taxon>Streptophyta</taxon>
        <taxon>Embryophyta</taxon>
        <taxon>Tracheophyta</taxon>
        <taxon>Spermatophyta</taxon>
        <taxon>Magnoliopsida</taxon>
        <taxon>eudicotyledons</taxon>
        <taxon>Gunneridae</taxon>
        <taxon>Pentapetalae</taxon>
        <taxon>asterids</taxon>
        <taxon>lamiids</taxon>
        <taxon>Lamiales</taxon>
        <taxon>Oleaceae</taxon>
        <taxon>Forsythieae</taxon>
        <taxon>Abeliophyllum</taxon>
    </lineage>
</organism>
<dbReference type="Proteomes" id="UP001604336">
    <property type="component" value="Unassembled WGS sequence"/>
</dbReference>
<gene>
    <name evidence="1" type="ORF">Adt_41337</name>
</gene>
<keyword evidence="2" id="KW-1185">Reference proteome</keyword>
<dbReference type="AlphaFoldDB" id="A0ABD1PNJ5"/>
<accession>A0ABD1PNJ5</accession>
<protein>
    <submittedName>
        <fullName evidence="1">Uncharacterized protein</fullName>
    </submittedName>
</protein>